<dbReference type="AlphaFoldDB" id="A0ABD0PZE9"/>
<gene>
    <name evidence="1" type="ORF">M9458_024842</name>
</gene>
<proteinExistence type="predicted"/>
<dbReference type="EMBL" id="JAMKFB020000012">
    <property type="protein sequence ID" value="KAL0179400.1"/>
    <property type="molecule type" value="Genomic_DNA"/>
</dbReference>
<evidence type="ECO:0000313" key="2">
    <source>
        <dbReference type="Proteomes" id="UP001529510"/>
    </source>
</evidence>
<comment type="caution">
    <text evidence="1">The sequence shown here is derived from an EMBL/GenBank/DDBJ whole genome shotgun (WGS) entry which is preliminary data.</text>
</comment>
<reference evidence="1 2" key="1">
    <citation type="submission" date="2024-05" db="EMBL/GenBank/DDBJ databases">
        <title>Genome sequencing and assembly of Indian major carp, Cirrhinus mrigala (Hamilton, 1822).</title>
        <authorList>
            <person name="Mohindra V."/>
            <person name="Chowdhury L.M."/>
            <person name="Lal K."/>
            <person name="Jena J.K."/>
        </authorList>
    </citation>
    <scope>NUCLEOTIDE SEQUENCE [LARGE SCALE GENOMIC DNA]</scope>
    <source>
        <strain evidence="1">CM1030</strain>
        <tissue evidence="1">Blood</tissue>
    </source>
</reference>
<dbReference type="Proteomes" id="UP001529510">
    <property type="component" value="Unassembled WGS sequence"/>
</dbReference>
<sequence>YEDPGDASAGHSSHAGQCAAALLLCFLHLWDRRGPAVGRASPQPLLPPRKLFP</sequence>
<protein>
    <submittedName>
        <fullName evidence="1">Uncharacterized protein</fullName>
    </submittedName>
</protein>
<feature type="non-terminal residue" evidence="1">
    <location>
        <position position="53"/>
    </location>
</feature>
<accession>A0ABD0PZE9</accession>
<evidence type="ECO:0000313" key="1">
    <source>
        <dbReference type="EMBL" id="KAL0179400.1"/>
    </source>
</evidence>
<name>A0ABD0PZE9_CIRMR</name>
<keyword evidence="2" id="KW-1185">Reference proteome</keyword>
<organism evidence="1 2">
    <name type="scientific">Cirrhinus mrigala</name>
    <name type="common">Mrigala</name>
    <dbReference type="NCBI Taxonomy" id="683832"/>
    <lineage>
        <taxon>Eukaryota</taxon>
        <taxon>Metazoa</taxon>
        <taxon>Chordata</taxon>
        <taxon>Craniata</taxon>
        <taxon>Vertebrata</taxon>
        <taxon>Euteleostomi</taxon>
        <taxon>Actinopterygii</taxon>
        <taxon>Neopterygii</taxon>
        <taxon>Teleostei</taxon>
        <taxon>Ostariophysi</taxon>
        <taxon>Cypriniformes</taxon>
        <taxon>Cyprinidae</taxon>
        <taxon>Labeoninae</taxon>
        <taxon>Labeonini</taxon>
        <taxon>Cirrhinus</taxon>
    </lineage>
</organism>
<feature type="non-terminal residue" evidence="1">
    <location>
        <position position="1"/>
    </location>
</feature>